<feature type="non-terminal residue" evidence="16">
    <location>
        <position position="1"/>
    </location>
</feature>
<reference evidence="16 17" key="1">
    <citation type="journal article" date="2019" name="Sci. Rep.">
        <title>A high-quality genome of Eragrostis curvula grass provides insights into Poaceae evolution and supports new strategies to enhance forage quality.</title>
        <authorList>
            <person name="Carballo J."/>
            <person name="Santos B.A.C.M."/>
            <person name="Zappacosta D."/>
            <person name="Garbus I."/>
            <person name="Selva J.P."/>
            <person name="Gallo C.A."/>
            <person name="Diaz A."/>
            <person name="Albertini E."/>
            <person name="Caccamo M."/>
            <person name="Echenique V."/>
        </authorList>
    </citation>
    <scope>NUCLEOTIDE SEQUENCE [LARGE SCALE GENOMIC DNA]</scope>
    <source>
        <strain evidence="17">cv. Victoria</strain>
        <tissue evidence="16">Leaf</tissue>
    </source>
</reference>
<dbReference type="PROSITE" id="PS00107">
    <property type="entry name" value="PROTEIN_KINASE_ATP"/>
    <property type="match status" value="1"/>
</dbReference>
<dbReference type="EC" id="2.7.11.1" evidence="2"/>
<dbReference type="GO" id="GO:0005524">
    <property type="term" value="F:ATP binding"/>
    <property type="evidence" value="ECO:0007669"/>
    <property type="project" value="UniProtKB-UniRule"/>
</dbReference>
<evidence type="ECO:0000256" key="7">
    <source>
        <dbReference type="ARBA" id="ARBA00022777"/>
    </source>
</evidence>
<dbReference type="Pfam" id="PF00069">
    <property type="entry name" value="Pkinase"/>
    <property type="match status" value="1"/>
</dbReference>
<keyword evidence="6 13" id="KW-0547">Nucleotide-binding</keyword>
<keyword evidence="10" id="KW-0472">Membrane</keyword>
<protein>
    <recommendedName>
        <fullName evidence="2">non-specific serine/threonine protein kinase</fullName>
        <ecNumber evidence="2">2.7.11.1</ecNumber>
    </recommendedName>
</protein>
<evidence type="ECO:0000256" key="11">
    <source>
        <dbReference type="ARBA" id="ARBA00047899"/>
    </source>
</evidence>
<dbReference type="PROSITE" id="PS00108">
    <property type="entry name" value="PROTEIN_KINASE_ST"/>
    <property type="match status" value="1"/>
</dbReference>
<evidence type="ECO:0000256" key="12">
    <source>
        <dbReference type="ARBA" id="ARBA00048679"/>
    </source>
</evidence>
<dbReference type="Gene3D" id="1.10.510.10">
    <property type="entry name" value="Transferase(Phosphotransferase) domain 1"/>
    <property type="match status" value="1"/>
</dbReference>
<dbReference type="InterPro" id="IPR047117">
    <property type="entry name" value="PERK1-13-like"/>
</dbReference>
<evidence type="ECO:0000256" key="1">
    <source>
        <dbReference type="ARBA" id="ARBA00004162"/>
    </source>
</evidence>
<accession>A0A5J9V563</accession>
<dbReference type="GO" id="GO:0004674">
    <property type="term" value="F:protein serine/threonine kinase activity"/>
    <property type="evidence" value="ECO:0007669"/>
    <property type="project" value="UniProtKB-KW"/>
</dbReference>
<dbReference type="SUPFAM" id="SSF56112">
    <property type="entry name" value="Protein kinase-like (PK-like)"/>
    <property type="match status" value="1"/>
</dbReference>
<evidence type="ECO:0000256" key="2">
    <source>
        <dbReference type="ARBA" id="ARBA00012513"/>
    </source>
</evidence>
<keyword evidence="7" id="KW-0418">Kinase</keyword>
<sequence>MARSVFPTSSFGTAAIAGGVAAGAALMSAAPAVAFAMWRHCKPEEHGYINVPEQDVPERNEDEPEEVTMAIAPIYQGKNQSMLSLLALFLFPHFTERKSAASPGKGEAWCEPEEAMPPPEFRDFFSSASAYPAVHHAQLKKFLWWELHAATDNFNKNNILGRGAFGSVYKGRLIDGSSVAVKRQKERTPTSDLQFHTEIASHRNHLWTGIQEDGLQWDLQEVLSCLHDHCDPKIIHRDVKAANILLDEDFEAIVSDFGCAILLDCNDAHGTTVCGTIGHIAPEYCSTGSCSEKADVFSYGIMLLELITGKKAYDPARSANYVMLLDWVTRLFREKKVDEDFEMLVDPDLLLNYNKTEVESLVQVALLCTDASPSARPPMSEVLKLLEGDGLVERWEE</sequence>
<dbReference type="FunFam" id="1.10.510.10:FF:000016">
    <property type="entry name" value="Somatic embryogenesis receptor-like kinase 1"/>
    <property type="match status" value="1"/>
</dbReference>
<evidence type="ECO:0000259" key="15">
    <source>
        <dbReference type="PROSITE" id="PS50011"/>
    </source>
</evidence>
<organism evidence="16 17">
    <name type="scientific">Eragrostis curvula</name>
    <name type="common">weeping love grass</name>
    <dbReference type="NCBI Taxonomy" id="38414"/>
    <lineage>
        <taxon>Eukaryota</taxon>
        <taxon>Viridiplantae</taxon>
        <taxon>Streptophyta</taxon>
        <taxon>Embryophyta</taxon>
        <taxon>Tracheophyta</taxon>
        <taxon>Spermatophyta</taxon>
        <taxon>Magnoliopsida</taxon>
        <taxon>Liliopsida</taxon>
        <taxon>Poales</taxon>
        <taxon>Poaceae</taxon>
        <taxon>PACMAD clade</taxon>
        <taxon>Chloridoideae</taxon>
        <taxon>Eragrostideae</taxon>
        <taxon>Eragrostidinae</taxon>
        <taxon>Eragrostis</taxon>
    </lineage>
</organism>
<comment type="caution">
    <text evidence="16">The sequence shown here is derived from an EMBL/GenBank/DDBJ whole genome shotgun (WGS) entry which is preliminary data.</text>
</comment>
<dbReference type="InterPro" id="IPR011009">
    <property type="entry name" value="Kinase-like_dom_sf"/>
</dbReference>
<dbReference type="EMBL" id="RWGY01000011">
    <property type="protein sequence ID" value="TVU31065.1"/>
    <property type="molecule type" value="Genomic_DNA"/>
</dbReference>
<evidence type="ECO:0000256" key="8">
    <source>
        <dbReference type="ARBA" id="ARBA00022840"/>
    </source>
</evidence>
<dbReference type="AlphaFoldDB" id="A0A5J9V563"/>
<dbReference type="Proteomes" id="UP000324897">
    <property type="component" value="Chromosome 1"/>
</dbReference>
<keyword evidence="9" id="KW-1133">Transmembrane helix</keyword>
<feature type="domain" description="Protein kinase" evidence="15">
    <location>
        <begin position="154"/>
        <end position="392"/>
    </location>
</feature>
<dbReference type="OrthoDB" id="905887at2759"/>
<comment type="catalytic activity">
    <reaction evidence="11">
        <text>L-threonyl-[protein] + ATP = O-phospho-L-threonyl-[protein] + ADP + H(+)</text>
        <dbReference type="Rhea" id="RHEA:46608"/>
        <dbReference type="Rhea" id="RHEA-COMP:11060"/>
        <dbReference type="Rhea" id="RHEA-COMP:11605"/>
        <dbReference type="ChEBI" id="CHEBI:15378"/>
        <dbReference type="ChEBI" id="CHEBI:30013"/>
        <dbReference type="ChEBI" id="CHEBI:30616"/>
        <dbReference type="ChEBI" id="CHEBI:61977"/>
        <dbReference type="ChEBI" id="CHEBI:456216"/>
        <dbReference type="EC" id="2.7.11.1"/>
    </reaction>
</comment>
<dbReference type="InterPro" id="IPR000719">
    <property type="entry name" value="Prot_kinase_dom"/>
</dbReference>
<keyword evidence="3 14" id="KW-0723">Serine/threonine-protein kinase</keyword>
<evidence type="ECO:0000256" key="14">
    <source>
        <dbReference type="RuleBase" id="RU000304"/>
    </source>
</evidence>
<evidence type="ECO:0000313" key="17">
    <source>
        <dbReference type="Proteomes" id="UP000324897"/>
    </source>
</evidence>
<gene>
    <name evidence="16" type="ORF">EJB05_22732</name>
</gene>
<dbReference type="Gene3D" id="3.30.200.20">
    <property type="entry name" value="Phosphorylase Kinase, domain 1"/>
    <property type="match status" value="1"/>
</dbReference>
<dbReference type="SMART" id="SM00220">
    <property type="entry name" value="S_TKc"/>
    <property type="match status" value="1"/>
</dbReference>
<keyword evidence="5" id="KW-0812">Transmembrane</keyword>
<dbReference type="PANTHER" id="PTHR47982:SF44">
    <property type="entry name" value="PROLINE-RICH RECEPTOR-LIKE PROTEIN KINASE PERK13-RELATED"/>
    <property type="match status" value="1"/>
</dbReference>
<keyword evidence="8 13" id="KW-0067">ATP-binding</keyword>
<proteinExistence type="inferred from homology"/>
<evidence type="ECO:0000256" key="10">
    <source>
        <dbReference type="ARBA" id="ARBA00023136"/>
    </source>
</evidence>
<comment type="similarity">
    <text evidence="14">Belongs to the protein kinase superfamily.</text>
</comment>
<keyword evidence="17" id="KW-1185">Reference proteome</keyword>
<evidence type="ECO:0000256" key="3">
    <source>
        <dbReference type="ARBA" id="ARBA00022527"/>
    </source>
</evidence>
<name>A0A5J9V563_9POAL</name>
<dbReference type="InterPro" id="IPR008271">
    <property type="entry name" value="Ser/Thr_kinase_AS"/>
</dbReference>
<comment type="subcellular location">
    <subcellularLocation>
        <location evidence="1">Cell membrane</location>
        <topology evidence="1">Single-pass membrane protein</topology>
    </subcellularLocation>
</comment>
<evidence type="ECO:0000256" key="5">
    <source>
        <dbReference type="ARBA" id="ARBA00022692"/>
    </source>
</evidence>
<feature type="binding site" evidence="13">
    <location>
        <position position="182"/>
    </location>
    <ligand>
        <name>ATP</name>
        <dbReference type="ChEBI" id="CHEBI:30616"/>
    </ligand>
</feature>
<dbReference type="Gramene" id="TVU31065">
    <property type="protein sequence ID" value="TVU31065"/>
    <property type="gene ID" value="EJB05_22732"/>
</dbReference>
<evidence type="ECO:0000256" key="4">
    <source>
        <dbReference type="ARBA" id="ARBA00022679"/>
    </source>
</evidence>
<evidence type="ECO:0000256" key="9">
    <source>
        <dbReference type="ARBA" id="ARBA00022989"/>
    </source>
</evidence>
<comment type="catalytic activity">
    <reaction evidence="12">
        <text>L-seryl-[protein] + ATP = O-phospho-L-seryl-[protein] + ADP + H(+)</text>
        <dbReference type="Rhea" id="RHEA:17989"/>
        <dbReference type="Rhea" id="RHEA-COMP:9863"/>
        <dbReference type="Rhea" id="RHEA-COMP:11604"/>
        <dbReference type="ChEBI" id="CHEBI:15378"/>
        <dbReference type="ChEBI" id="CHEBI:29999"/>
        <dbReference type="ChEBI" id="CHEBI:30616"/>
        <dbReference type="ChEBI" id="CHEBI:83421"/>
        <dbReference type="ChEBI" id="CHEBI:456216"/>
        <dbReference type="EC" id="2.7.11.1"/>
    </reaction>
</comment>
<evidence type="ECO:0000256" key="6">
    <source>
        <dbReference type="ARBA" id="ARBA00022741"/>
    </source>
</evidence>
<dbReference type="PANTHER" id="PTHR47982">
    <property type="entry name" value="PROLINE-RICH RECEPTOR-LIKE PROTEIN KINASE PERK4"/>
    <property type="match status" value="1"/>
</dbReference>
<keyword evidence="4" id="KW-0808">Transferase</keyword>
<evidence type="ECO:0000256" key="13">
    <source>
        <dbReference type="PROSITE-ProRule" id="PRU10141"/>
    </source>
</evidence>
<evidence type="ECO:0000313" key="16">
    <source>
        <dbReference type="EMBL" id="TVU31065.1"/>
    </source>
</evidence>
<dbReference type="GO" id="GO:0005886">
    <property type="term" value="C:plasma membrane"/>
    <property type="evidence" value="ECO:0007669"/>
    <property type="project" value="UniProtKB-SubCell"/>
</dbReference>
<dbReference type="PROSITE" id="PS50011">
    <property type="entry name" value="PROTEIN_KINASE_DOM"/>
    <property type="match status" value="1"/>
</dbReference>
<dbReference type="InterPro" id="IPR017441">
    <property type="entry name" value="Protein_kinase_ATP_BS"/>
</dbReference>